<keyword evidence="3" id="KW-1185">Reference proteome</keyword>
<reference evidence="2 3" key="1">
    <citation type="submission" date="2015-12" db="EMBL/GenBank/DDBJ databases">
        <title>The genome of Folsomia candida.</title>
        <authorList>
            <person name="Faddeeva A."/>
            <person name="Derks M.F."/>
            <person name="Anvar Y."/>
            <person name="Smit S."/>
            <person name="Van Straalen N."/>
            <person name="Roelofs D."/>
        </authorList>
    </citation>
    <scope>NUCLEOTIDE SEQUENCE [LARGE SCALE GENOMIC DNA]</scope>
    <source>
        <strain evidence="2 3">VU population</strain>
        <tissue evidence="2">Whole body</tissue>
    </source>
</reference>
<dbReference type="GO" id="GO:0016020">
    <property type="term" value="C:membrane"/>
    <property type="evidence" value="ECO:0007669"/>
    <property type="project" value="InterPro"/>
</dbReference>
<dbReference type="Gene3D" id="2.70.170.10">
    <property type="entry name" value="Neurotransmitter-gated ion-channel ligand-binding domain"/>
    <property type="match status" value="1"/>
</dbReference>
<name>A0A226DI93_FOLCA</name>
<gene>
    <name evidence="2" type="ORF">Fcan01_20565</name>
</gene>
<organism evidence="2 3">
    <name type="scientific">Folsomia candida</name>
    <name type="common">Springtail</name>
    <dbReference type="NCBI Taxonomy" id="158441"/>
    <lineage>
        <taxon>Eukaryota</taxon>
        <taxon>Metazoa</taxon>
        <taxon>Ecdysozoa</taxon>
        <taxon>Arthropoda</taxon>
        <taxon>Hexapoda</taxon>
        <taxon>Collembola</taxon>
        <taxon>Entomobryomorpha</taxon>
        <taxon>Isotomoidea</taxon>
        <taxon>Isotomidae</taxon>
        <taxon>Proisotominae</taxon>
        <taxon>Folsomia</taxon>
    </lineage>
</organism>
<evidence type="ECO:0000313" key="2">
    <source>
        <dbReference type="EMBL" id="OXA44417.1"/>
    </source>
</evidence>
<dbReference type="InterPro" id="IPR036734">
    <property type="entry name" value="Neur_chan_lig-bd_sf"/>
</dbReference>
<dbReference type="AlphaFoldDB" id="A0A226DI93"/>
<feature type="chain" id="PRO_5013257202" evidence="1">
    <location>
        <begin position="23"/>
        <end position="286"/>
    </location>
</feature>
<protein>
    <submittedName>
        <fullName evidence="2">Uncharacterized protein</fullName>
    </submittedName>
</protein>
<feature type="signal peptide" evidence="1">
    <location>
        <begin position="1"/>
        <end position="22"/>
    </location>
</feature>
<dbReference type="Proteomes" id="UP000198287">
    <property type="component" value="Unassembled WGS sequence"/>
</dbReference>
<proteinExistence type="predicted"/>
<sequence length="286" mass="31841">MKTSLLISVTLALTNFVPTITSIPADAKTKTINADPPGPSVSWQDKMRTLIWRTFPGYGYSDEEFRPSTPGEEETPDATAVEIYLRDVIINYLGTSYTNGIPYAGLFLSADVITEYTDPRKSFDSTEFNDVAFVRMPSSGRIWAPELRCYNVSYAGAGSWLTLPSSGVGQEVLVSPAGRVFRRVPVNIQIVGKQSGGDPYYNRGTFRMQISPQLYGEKEVKLVWRTRNTISMAFQDEQYETNFSTGTCRRTEDDGSFGVRKFCCLELTVRVRDNFSSDLTSTPAVG</sequence>
<dbReference type="SUPFAM" id="SSF63712">
    <property type="entry name" value="Nicotinic receptor ligand binding domain-like"/>
    <property type="match status" value="1"/>
</dbReference>
<keyword evidence="1" id="KW-0732">Signal</keyword>
<evidence type="ECO:0000313" key="3">
    <source>
        <dbReference type="Proteomes" id="UP000198287"/>
    </source>
</evidence>
<dbReference type="EMBL" id="LNIX01000019">
    <property type="protein sequence ID" value="OXA44417.1"/>
    <property type="molecule type" value="Genomic_DNA"/>
</dbReference>
<comment type="caution">
    <text evidence="2">The sequence shown here is derived from an EMBL/GenBank/DDBJ whole genome shotgun (WGS) entry which is preliminary data.</text>
</comment>
<accession>A0A226DI93</accession>
<evidence type="ECO:0000256" key="1">
    <source>
        <dbReference type="SAM" id="SignalP"/>
    </source>
</evidence>
<dbReference type="GO" id="GO:0005230">
    <property type="term" value="F:extracellular ligand-gated monoatomic ion channel activity"/>
    <property type="evidence" value="ECO:0007669"/>
    <property type="project" value="InterPro"/>
</dbReference>